<dbReference type="EMBL" id="UASJ01000001">
    <property type="protein sequence ID" value="SQB65058.1"/>
    <property type="molecule type" value="Genomic_DNA"/>
</dbReference>
<reference evidence="3 4" key="1">
    <citation type="submission" date="2018-06" db="EMBL/GenBank/DDBJ databases">
        <authorList>
            <consortium name="Pathogen Informatics"/>
            <person name="Doyle S."/>
        </authorList>
    </citation>
    <scope>NUCLEOTIDE SEQUENCE [LARGE SCALE GENOMIC DNA]</scope>
    <source>
        <strain evidence="3 4">NCTC11820</strain>
    </source>
</reference>
<sequence length="206" mass="22069">MPDNNETTAFIGVKDLVTVGVFAAISLAIFIIIGGIAGMTIFGTVANIPIVCLFTAIPYLLLAGKVKKKGTFLIMGTINVLPGLMVGNLIGVVLCIAGWVIAEAVATAGKYASTKTLVAAYTVGCTIQSAGFTFPMYYSSVEYLTDRKEMLHLSEEMLNQYLNLFSWPLYGAMVALTTITALIGSLFALRLLKKHFVKAGLLDTRD</sequence>
<evidence type="ECO:0000313" key="3">
    <source>
        <dbReference type="EMBL" id="SQB65058.1"/>
    </source>
</evidence>
<reference evidence="2 5" key="2">
    <citation type="submission" date="2020-04" db="EMBL/GenBank/DDBJ databases">
        <title>Antimicrobial susceptibility and clonality of vaginal-derived multi-drug resistant Mobiluncus isolates in China.</title>
        <authorList>
            <person name="Zhang X."/>
        </authorList>
    </citation>
    <scope>NUCLEOTIDE SEQUENCE [LARGE SCALE GENOMIC DNA]</scope>
    <source>
        <strain evidence="2 5">19</strain>
    </source>
</reference>
<protein>
    <submittedName>
        <fullName evidence="3">Conserved hypothetical integral membrane protein</fullName>
    </submittedName>
    <submittedName>
        <fullName evidence="2">MptD family putative ECF transporter S component</fullName>
    </submittedName>
</protein>
<keyword evidence="1" id="KW-0472">Membrane</keyword>
<feature type="transmembrane region" description="Helical" evidence="1">
    <location>
        <begin position="84"/>
        <end position="106"/>
    </location>
</feature>
<gene>
    <name evidence="2" type="ORF">HHJ67_07465</name>
    <name evidence="3" type="ORF">NCTC11820_01317</name>
</gene>
<dbReference type="RefSeq" id="WP_004007231.1">
    <property type="nucleotide sequence ID" value="NZ_CP068112.1"/>
</dbReference>
<accession>A0A2X2YFE5</accession>
<evidence type="ECO:0000313" key="5">
    <source>
        <dbReference type="Proteomes" id="UP000553981"/>
    </source>
</evidence>
<feature type="transmembrane region" description="Helical" evidence="1">
    <location>
        <begin position="16"/>
        <end position="37"/>
    </location>
</feature>
<dbReference type="AlphaFoldDB" id="A0A2X2YFE5"/>
<dbReference type="InterPro" id="IPR011733">
    <property type="entry name" value="CHP02185_IM"/>
</dbReference>
<dbReference type="Proteomes" id="UP000553981">
    <property type="component" value="Unassembled WGS sequence"/>
</dbReference>
<name>A0A2X2YFE5_9ACTO</name>
<keyword evidence="1" id="KW-1133">Transmembrane helix</keyword>
<dbReference type="Pfam" id="PF09605">
    <property type="entry name" value="Trep_Strep"/>
    <property type="match status" value="1"/>
</dbReference>
<dbReference type="Proteomes" id="UP000250245">
    <property type="component" value="Unassembled WGS sequence"/>
</dbReference>
<keyword evidence="1" id="KW-0812">Transmembrane</keyword>
<evidence type="ECO:0000313" key="4">
    <source>
        <dbReference type="Proteomes" id="UP000250245"/>
    </source>
</evidence>
<dbReference type="EMBL" id="JABCUI010000003">
    <property type="protein sequence ID" value="NMW87585.1"/>
    <property type="molecule type" value="Genomic_DNA"/>
</dbReference>
<evidence type="ECO:0000256" key="1">
    <source>
        <dbReference type="SAM" id="Phobius"/>
    </source>
</evidence>
<feature type="transmembrane region" description="Helical" evidence="1">
    <location>
        <begin position="167"/>
        <end position="189"/>
    </location>
</feature>
<feature type="transmembrane region" description="Helical" evidence="1">
    <location>
        <begin position="44"/>
        <end position="64"/>
    </location>
</feature>
<dbReference type="OMA" id="ANIPIVC"/>
<evidence type="ECO:0000313" key="2">
    <source>
        <dbReference type="EMBL" id="NMW87585.1"/>
    </source>
</evidence>
<proteinExistence type="predicted"/>
<organism evidence="3 4">
    <name type="scientific">Mobiluncus curtisii</name>
    <dbReference type="NCBI Taxonomy" id="2051"/>
    <lineage>
        <taxon>Bacteria</taxon>
        <taxon>Bacillati</taxon>
        <taxon>Actinomycetota</taxon>
        <taxon>Actinomycetes</taxon>
        <taxon>Actinomycetales</taxon>
        <taxon>Actinomycetaceae</taxon>
        <taxon>Mobiluncus</taxon>
    </lineage>
</organism>
<feature type="transmembrane region" description="Helical" evidence="1">
    <location>
        <begin position="118"/>
        <end position="138"/>
    </location>
</feature>
<dbReference type="NCBIfam" id="TIGR02185">
    <property type="entry name" value="Trep_Strep"/>
    <property type="match status" value="1"/>
</dbReference>
<dbReference type="GeneID" id="55565398"/>